<evidence type="ECO:0000256" key="1">
    <source>
        <dbReference type="ARBA" id="ARBA00022574"/>
    </source>
</evidence>
<dbReference type="STRING" id="6186.A0A183JPH1"/>
<organism evidence="2">
    <name type="scientific">Schistosoma curassoni</name>
    <dbReference type="NCBI Taxonomy" id="6186"/>
    <lineage>
        <taxon>Eukaryota</taxon>
        <taxon>Metazoa</taxon>
        <taxon>Spiralia</taxon>
        <taxon>Lophotrochozoa</taxon>
        <taxon>Platyhelminthes</taxon>
        <taxon>Trematoda</taxon>
        <taxon>Digenea</taxon>
        <taxon>Strigeidida</taxon>
        <taxon>Schistosomatoidea</taxon>
        <taxon>Schistosomatidae</taxon>
        <taxon>Schistosoma</taxon>
    </lineage>
</organism>
<dbReference type="WBParaSite" id="SCUD_0000460801-mRNA-1">
    <property type="protein sequence ID" value="SCUD_0000460801-mRNA-1"/>
    <property type="gene ID" value="SCUD_0000460801"/>
</dbReference>
<evidence type="ECO:0000313" key="2">
    <source>
        <dbReference type="WBParaSite" id="SCUD_0000460801-mRNA-1"/>
    </source>
</evidence>
<dbReference type="PANTHER" id="PTHR46108:SF4">
    <property type="entry name" value="BLUE CHEESE"/>
    <property type="match status" value="1"/>
</dbReference>
<name>A0A183JPH1_9TREM</name>
<keyword evidence="1" id="KW-0853">WD repeat</keyword>
<dbReference type="InterPro" id="IPR051944">
    <property type="entry name" value="BEACH_domain_protein"/>
</dbReference>
<proteinExistence type="predicted"/>
<dbReference type="PANTHER" id="PTHR46108">
    <property type="entry name" value="BLUE CHEESE"/>
    <property type="match status" value="1"/>
</dbReference>
<reference evidence="2" key="1">
    <citation type="submission" date="2016-06" db="UniProtKB">
        <authorList>
            <consortium name="WormBaseParasite"/>
        </authorList>
    </citation>
    <scope>IDENTIFICATION</scope>
</reference>
<dbReference type="AlphaFoldDB" id="A0A183JPH1"/>
<accession>A0A183JPH1</accession>
<protein>
    <submittedName>
        <fullName evidence="2">MMS19 nucleotide excision repair protein</fullName>
    </submittedName>
</protein>
<sequence>LSSHKNLVDQLLSFSSSSIQSSKNSIYQIILDFIKLIVSDSFTLHPSFLQPTHIVDIILEAWSDQCNSKQHQTLQTLILCSLMDHFLATDILNDESLCVGPNGNIEYIPANLIYFSARIVDKLWQVVLNSSDLILLSFYSFIHINYFLRSVYF</sequence>